<dbReference type="Pfam" id="PF18602">
    <property type="entry name" value="Rap1a"/>
    <property type="match status" value="1"/>
</dbReference>
<dbReference type="EMBL" id="CP056117">
    <property type="protein sequence ID" value="QKZ98777.1"/>
    <property type="molecule type" value="Genomic_DNA"/>
</dbReference>
<feature type="chain" id="PRO_5028998451" description="Rap1a immunity protein domain-containing protein" evidence="1">
    <location>
        <begin position="21"/>
        <end position="143"/>
    </location>
</feature>
<evidence type="ECO:0000313" key="3">
    <source>
        <dbReference type="EMBL" id="QKZ98777.1"/>
    </source>
</evidence>
<feature type="signal peptide" evidence="1">
    <location>
        <begin position="1"/>
        <end position="20"/>
    </location>
</feature>
<evidence type="ECO:0000259" key="2">
    <source>
        <dbReference type="Pfam" id="PF18602"/>
    </source>
</evidence>
<organism evidence="3 4">
    <name type="scientific">Enterobacter cloacae</name>
    <dbReference type="NCBI Taxonomy" id="550"/>
    <lineage>
        <taxon>Bacteria</taxon>
        <taxon>Pseudomonadati</taxon>
        <taxon>Pseudomonadota</taxon>
        <taxon>Gammaproteobacteria</taxon>
        <taxon>Enterobacterales</taxon>
        <taxon>Enterobacteriaceae</taxon>
        <taxon>Enterobacter</taxon>
        <taxon>Enterobacter cloacae complex</taxon>
    </lineage>
</organism>
<protein>
    <recommendedName>
        <fullName evidence="2">Rap1a immunity protein domain-containing protein</fullName>
    </recommendedName>
</protein>
<dbReference type="AlphaFoldDB" id="A0A7H8UJB0"/>
<gene>
    <name evidence="3" type="ORF">HWQ14_14360</name>
</gene>
<accession>A0A7H8UJB0</accession>
<name>A0A7H8UJB0_ENTCL</name>
<sequence>MNKINLMAIAMLFITSLANAHTENHSYPDATALPQDDTSNLLRDPGLLTGYDMNLSAARFASAWLSKTNERERIKADMYMLGVVDASGGKAWCKGRPILPNTVHEFLYSRFAYLSEQEGKRRASEIITDGMGELSPCKHRTGL</sequence>
<dbReference type="Proteomes" id="UP000509421">
    <property type="component" value="Chromosome"/>
</dbReference>
<feature type="domain" description="Rap1a immunity protein" evidence="2">
    <location>
        <begin position="63"/>
        <end position="137"/>
    </location>
</feature>
<keyword evidence="1" id="KW-0732">Signal</keyword>
<evidence type="ECO:0000256" key="1">
    <source>
        <dbReference type="SAM" id="SignalP"/>
    </source>
</evidence>
<dbReference type="InterPro" id="IPR041238">
    <property type="entry name" value="Rap1a"/>
</dbReference>
<dbReference type="RefSeq" id="WP_176610079.1">
    <property type="nucleotide sequence ID" value="NZ_CP056117.1"/>
</dbReference>
<dbReference type="Gene3D" id="1.10.890.40">
    <property type="match status" value="1"/>
</dbReference>
<reference evidence="3 4" key="1">
    <citation type="submission" date="2020-06" db="EMBL/GenBank/DDBJ databases">
        <title>Long-read sequencing of DSM26481-BlokeschLab.</title>
        <authorList>
            <person name="Blokesch M."/>
        </authorList>
    </citation>
    <scope>NUCLEOTIDE SEQUENCE [LARGE SCALE GENOMIC DNA]</scope>
    <source>
        <strain evidence="3 4">DSM 26481</strain>
    </source>
</reference>
<proteinExistence type="predicted"/>
<evidence type="ECO:0000313" key="4">
    <source>
        <dbReference type="Proteomes" id="UP000509421"/>
    </source>
</evidence>